<sequence length="190" mass="22076">MMKKRRDRDVTWIEAYKRFWQNAFKMKGRARRKEFWIPQLLNTVISRVIELIFTIGGATTKFSIRMDEEAIIDYGSLIWLIVILIPSFTVTARRLQDININGWWAVLPIFGWYIALGSMIAILIIPGVVDYLSQPERLTAALTTSTIIGVMLAVMSIVFFVFNVMDGNPRPNKYGEDPKKKERYFYKGEI</sequence>
<evidence type="ECO:0000313" key="2">
    <source>
        <dbReference type="EMBL" id="TDL98666.1"/>
    </source>
</evidence>
<dbReference type="PANTHER" id="PTHR34980">
    <property type="entry name" value="INNER MEMBRANE PROTEIN-RELATED-RELATED"/>
    <property type="match status" value="1"/>
</dbReference>
<proteinExistence type="predicted"/>
<feature type="transmembrane region" description="Helical" evidence="1">
    <location>
        <begin position="141"/>
        <end position="164"/>
    </location>
</feature>
<dbReference type="OrthoDB" id="9812349at2"/>
<keyword evidence="1" id="KW-1133">Transmembrane helix</keyword>
<keyword evidence="3" id="KW-1185">Reference proteome</keyword>
<dbReference type="EMBL" id="SCWA01000003">
    <property type="protein sequence ID" value="TDL98666.1"/>
    <property type="molecule type" value="Genomic_DNA"/>
</dbReference>
<name>A0A4V3BDM1_9STAP</name>
<dbReference type="InterPro" id="IPR008523">
    <property type="entry name" value="DUF805"/>
</dbReference>
<evidence type="ECO:0000256" key="1">
    <source>
        <dbReference type="SAM" id="Phobius"/>
    </source>
</evidence>
<comment type="caution">
    <text evidence="2">The sequence shown here is derived from an EMBL/GenBank/DDBJ whole genome shotgun (WGS) entry which is preliminary data.</text>
</comment>
<dbReference type="Proteomes" id="UP000295310">
    <property type="component" value="Unassembled WGS sequence"/>
</dbReference>
<feature type="transmembrane region" description="Helical" evidence="1">
    <location>
        <begin position="103"/>
        <end position="129"/>
    </location>
</feature>
<protein>
    <submittedName>
        <fullName evidence="2">DUF805 domain-containing protein</fullName>
    </submittedName>
</protein>
<dbReference type="GO" id="GO:0005886">
    <property type="term" value="C:plasma membrane"/>
    <property type="evidence" value="ECO:0007669"/>
    <property type="project" value="TreeGrafter"/>
</dbReference>
<accession>A0A4V3BDM1</accession>
<dbReference type="PANTHER" id="PTHR34980:SF2">
    <property type="entry name" value="INNER MEMBRANE PROTEIN YHAH-RELATED"/>
    <property type="match status" value="1"/>
</dbReference>
<dbReference type="AlphaFoldDB" id="A0A4V3BDM1"/>
<keyword evidence="1" id="KW-0472">Membrane</keyword>
<dbReference type="Pfam" id="PF05656">
    <property type="entry name" value="DUF805"/>
    <property type="match status" value="1"/>
</dbReference>
<gene>
    <name evidence="2" type="ORF">ERX27_02505</name>
</gene>
<feature type="transmembrane region" description="Helical" evidence="1">
    <location>
        <begin position="35"/>
        <end position="59"/>
    </location>
</feature>
<evidence type="ECO:0000313" key="3">
    <source>
        <dbReference type="Proteomes" id="UP000295310"/>
    </source>
</evidence>
<reference evidence="2 3" key="1">
    <citation type="submission" date="2019-01" db="EMBL/GenBank/DDBJ databases">
        <title>Draft genome sequences of the type strains of six Macrococcus species.</title>
        <authorList>
            <person name="Mazhar S."/>
            <person name="Altermann E."/>
            <person name="Hill C."/>
            <person name="Mcauliffe O."/>
        </authorList>
    </citation>
    <scope>NUCLEOTIDE SEQUENCE [LARGE SCALE GENOMIC DNA]</scope>
    <source>
        <strain evidence="2 3">CCM4811</strain>
    </source>
</reference>
<keyword evidence="1" id="KW-0812">Transmembrane</keyword>
<feature type="transmembrane region" description="Helical" evidence="1">
    <location>
        <begin position="71"/>
        <end position="91"/>
    </location>
</feature>
<organism evidence="2 3">
    <name type="scientific">Macrococcus brunensis</name>
    <dbReference type="NCBI Taxonomy" id="198483"/>
    <lineage>
        <taxon>Bacteria</taxon>
        <taxon>Bacillati</taxon>
        <taxon>Bacillota</taxon>
        <taxon>Bacilli</taxon>
        <taxon>Bacillales</taxon>
        <taxon>Staphylococcaceae</taxon>
        <taxon>Macrococcus</taxon>
    </lineage>
</organism>